<proteinExistence type="inferred from homology"/>
<dbReference type="InterPro" id="IPR007329">
    <property type="entry name" value="FMN-bd"/>
</dbReference>
<evidence type="ECO:0000259" key="8">
    <source>
        <dbReference type="SMART" id="SM00900"/>
    </source>
</evidence>
<evidence type="ECO:0000256" key="4">
    <source>
        <dbReference type="ARBA" id="ARBA00022643"/>
    </source>
</evidence>
<keyword evidence="6" id="KW-1278">Translocase</keyword>
<comment type="similarity">
    <text evidence="6">Belongs to the RnfG family.</text>
</comment>
<keyword evidence="6 7" id="KW-1133">Transmembrane helix</keyword>
<dbReference type="RefSeq" id="WP_109762566.1">
    <property type="nucleotide sequence ID" value="NZ_QGGU01000003.1"/>
</dbReference>
<dbReference type="OrthoDB" id="9784165at2"/>
<keyword evidence="1 6" id="KW-0813">Transport</keyword>
<keyword evidence="6" id="KW-1003">Cell membrane</keyword>
<evidence type="ECO:0000313" key="9">
    <source>
        <dbReference type="EMBL" id="PWK53365.1"/>
    </source>
</evidence>
<reference evidence="9 10" key="1">
    <citation type="submission" date="2018-05" db="EMBL/GenBank/DDBJ databases">
        <title>Genomic Encyclopedia of Type Strains, Phase IV (KMG-IV): sequencing the most valuable type-strain genomes for metagenomic binning, comparative biology and taxonomic classification.</title>
        <authorList>
            <person name="Goeker M."/>
        </authorList>
    </citation>
    <scope>NUCLEOTIDE SEQUENCE [LARGE SCALE GENOMIC DNA]</scope>
    <source>
        <strain evidence="9 10">DSM 25350</strain>
    </source>
</reference>
<dbReference type="PANTHER" id="PTHR36118">
    <property type="entry name" value="ION-TRANSLOCATING OXIDOREDUCTASE COMPLEX SUBUNIT G"/>
    <property type="match status" value="1"/>
</dbReference>
<dbReference type="GO" id="GO:0010181">
    <property type="term" value="F:FMN binding"/>
    <property type="evidence" value="ECO:0007669"/>
    <property type="project" value="InterPro"/>
</dbReference>
<comment type="cofactor">
    <cofactor evidence="6">
        <name>FMN</name>
        <dbReference type="ChEBI" id="CHEBI:58210"/>
    </cofactor>
</comment>
<keyword evidence="6" id="KW-0997">Cell inner membrane</keyword>
<comment type="subcellular location">
    <subcellularLocation>
        <location evidence="6">Cell inner membrane</location>
        <topology evidence="6">Single-pass membrane protein</topology>
    </subcellularLocation>
</comment>
<gene>
    <name evidence="6" type="primary">rnfG</name>
    <name evidence="9" type="ORF">C8D97_103192</name>
</gene>
<dbReference type="GO" id="GO:0009055">
    <property type="term" value="F:electron transfer activity"/>
    <property type="evidence" value="ECO:0007669"/>
    <property type="project" value="InterPro"/>
</dbReference>
<dbReference type="PANTHER" id="PTHR36118:SF1">
    <property type="entry name" value="ION-TRANSLOCATING OXIDOREDUCTASE COMPLEX SUBUNIT G"/>
    <property type="match status" value="1"/>
</dbReference>
<keyword evidence="4 6" id="KW-0288">FMN</keyword>
<evidence type="ECO:0000256" key="1">
    <source>
        <dbReference type="ARBA" id="ARBA00022448"/>
    </source>
</evidence>
<dbReference type="HAMAP" id="MF_00479">
    <property type="entry name" value="RsxG_RnfG"/>
    <property type="match status" value="1"/>
</dbReference>
<protein>
    <recommendedName>
        <fullName evidence="6">Ion-translocating oxidoreductase complex subunit G</fullName>
        <ecNumber evidence="6">7.-.-.-</ecNumber>
    </recommendedName>
    <alternativeName>
        <fullName evidence="6">Rnf electron transport complex subunit G</fullName>
    </alternativeName>
</protein>
<dbReference type="Pfam" id="PF04205">
    <property type="entry name" value="FMN_bind"/>
    <property type="match status" value="1"/>
</dbReference>
<evidence type="ECO:0000256" key="3">
    <source>
        <dbReference type="ARBA" id="ARBA00022630"/>
    </source>
</evidence>
<dbReference type="GO" id="GO:0005886">
    <property type="term" value="C:plasma membrane"/>
    <property type="evidence" value="ECO:0007669"/>
    <property type="project" value="UniProtKB-SubCell"/>
</dbReference>
<dbReference type="NCBIfam" id="NF002519">
    <property type="entry name" value="PRK01908.1"/>
    <property type="match status" value="1"/>
</dbReference>
<comment type="subunit">
    <text evidence="6">The complex is composed of six subunits: RnfA, RnfB, RnfC, RnfD, RnfE and RnfG.</text>
</comment>
<organism evidence="9 10">
    <name type="scientific">Pleionea mediterranea</name>
    <dbReference type="NCBI Taxonomy" id="523701"/>
    <lineage>
        <taxon>Bacteria</taxon>
        <taxon>Pseudomonadati</taxon>
        <taxon>Pseudomonadota</taxon>
        <taxon>Gammaproteobacteria</taxon>
        <taxon>Oceanospirillales</taxon>
        <taxon>Pleioneaceae</taxon>
        <taxon>Pleionea</taxon>
    </lineage>
</organism>
<keyword evidence="2 6" id="KW-0597">Phosphoprotein</keyword>
<keyword evidence="3 6" id="KW-0285">Flavoprotein</keyword>
<dbReference type="InterPro" id="IPR010209">
    <property type="entry name" value="Ion_transpt_RnfG/RsxG"/>
</dbReference>
<dbReference type="EC" id="7.-.-.-" evidence="6"/>
<dbReference type="Proteomes" id="UP000245790">
    <property type="component" value="Unassembled WGS sequence"/>
</dbReference>
<dbReference type="PIRSF" id="PIRSF006091">
    <property type="entry name" value="E_trnsport_RnfG"/>
    <property type="match status" value="1"/>
</dbReference>
<dbReference type="SMART" id="SM00900">
    <property type="entry name" value="FMN_bind"/>
    <property type="match status" value="1"/>
</dbReference>
<dbReference type="AlphaFoldDB" id="A0A316FYZ5"/>
<feature type="modified residue" description="FMN phosphoryl threonine" evidence="6">
    <location>
        <position position="177"/>
    </location>
</feature>
<keyword evidence="6 7" id="KW-0812">Transmembrane</keyword>
<dbReference type="GO" id="GO:0022900">
    <property type="term" value="P:electron transport chain"/>
    <property type="evidence" value="ECO:0007669"/>
    <property type="project" value="UniProtKB-UniRule"/>
</dbReference>
<feature type="transmembrane region" description="Helical" evidence="7">
    <location>
        <begin position="12"/>
        <end position="30"/>
    </location>
</feature>
<evidence type="ECO:0000256" key="7">
    <source>
        <dbReference type="SAM" id="Phobius"/>
    </source>
</evidence>
<evidence type="ECO:0000256" key="6">
    <source>
        <dbReference type="HAMAP-Rule" id="MF_00479"/>
    </source>
</evidence>
<dbReference type="EMBL" id="QGGU01000003">
    <property type="protein sequence ID" value="PWK53365.1"/>
    <property type="molecule type" value="Genomic_DNA"/>
</dbReference>
<keyword evidence="6 7" id="KW-0472">Membrane</keyword>
<dbReference type="NCBIfam" id="TIGR01947">
    <property type="entry name" value="rnfG"/>
    <property type="match status" value="1"/>
</dbReference>
<evidence type="ECO:0000313" key="10">
    <source>
        <dbReference type="Proteomes" id="UP000245790"/>
    </source>
</evidence>
<feature type="domain" description="FMN-binding" evidence="8">
    <location>
        <begin position="102"/>
        <end position="194"/>
    </location>
</feature>
<keyword evidence="10" id="KW-1185">Reference proteome</keyword>
<comment type="caution">
    <text evidence="9">The sequence shown here is derived from an EMBL/GenBank/DDBJ whole genome shotgun (WGS) entry which is preliminary data.</text>
</comment>
<keyword evidence="5 6" id="KW-0249">Electron transport</keyword>
<evidence type="ECO:0000256" key="2">
    <source>
        <dbReference type="ARBA" id="ARBA00022553"/>
    </source>
</evidence>
<sequence length="215" mass="23871">MLARSIYKNSAILAAFALLSIGLIAVFHFFTKDKIAAEMQAKLARTLNELVPANQYNNDVYHDCLELDSNGLLAQKELTRFYRMYQDETPVASIFTVNAPDGYSGNIELIVGIYADQSLAGVRVINHNETPGLGDKIEKQKSDWILQFEGLSLTKVEAENWRVKKDGGTFDAFTGATITPRAVLKAIANALQYFKNNQQIIFTSSKNCGVNHEST</sequence>
<comment type="function">
    <text evidence="6">Part of a membrane-bound complex that couples electron transfer with translocation of ions across the membrane.</text>
</comment>
<name>A0A316FYZ5_9GAMM</name>
<accession>A0A316FYZ5</accession>
<evidence type="ECO:0000256" key="5">
    <source>
        <dbReference type="ARBA" id="ARBA00022982"/>
    </source>
</evidence>